<protein>
    <submittedName>
        <fullName evidence="5">Transcriptional regulator of the AsnC-family</fullName>
    </submittedName>
</protein>
<dbReference type="Gene3D" id="3.30.70.920">
    <property type="match status" value="1"/>
</dbReference>
<dbReference type="Proteomes" id="UP000000657">
    <property type="component" value="Chromosome"/>
</dbReference>
<name>Q0RJ26_FRAAA</name>
<dbReference type="PRINTS" id="PR00033">
    <property type="entry name" value="HTHASNC"/>
</dbReference>
<dbReference type="AlphaFoldDB" id="Q0RJ26"/>
<dbReference type="InterPro" id="IPR036390">
    <property type="entry name" value="WH_DNA-bd_sf"/>
</dbReference>
<evidence type="ECO:0000313" key="5">
    <source>
        <dbReference type="EMBL" id="CAJ62488.1"/>
    </source>
</evidence>
<dbReference type="Pfam" id="PF13412">
    <property type="entry name" value="HTH_24"/>
    <property type="match status" value="1"/>
</dbReference>
<dbReference type="InterPro" id="IPR019888">
    <property type="entry name" value="Tscrpt_reg_AsnC-like"/>
</dbReference>
<dbReference type="PROSITE" id="PS50956">
    <property type="entry name" value="HTH_ASNC_2"/>
    <property type="match status" value="1"/>
</dbReference>
<dbReference type="SMART" id="SM00344">
    <property type="entry name" value="HTH_ASNC"/>
    <property type="match status" value="1"/>
</dbReference>
<dbReference type="SUPFAM" id="SSF54909">
    <property type="entry name" value="Dimeric alpha+beta barrel"/>
    <property type="match status" value="1"/>
</dbReference>
<accession>Q0RJ26</accession>
<dbReference type="Pfam" id="PF01037">
    <property type="entry name" value="AsnC_trans_reg"/>
    <property type="match status" value="1"/>
</dbReference>
<proteinExistence type="predicted"/>
<dbReference type="SUPFAM" id="SSF46785">
    <property type="entry name" value="Winged helix' DNA-binding domain"/>
    <property type="match status" value="1"/>
</dbReference>
<reference evidence="5 6" key="1">
    <citation type="journal article" date="2007" name="Genome Res.">
        <title>Genome characteristics of facultatively symbiotic Frankia sp. strains reflect host range and host plant biogeography.</title>
        <authorList>
            <person name="Normand P."/>
            <person name="Lapierre P."/>
            <person name="Tisa L.S."/>
            <person name="Gogarten J.P."/>
            <person name="Alloisio N."/>
            <person name="Bagnarol E."/>
            <person name="Bassi C.A."/>
            <person name="Berry A.M."/>
            <person name="Bickhart D.M."/>
            <person name="Choisne N."/>
            <person name="Couloux A."/>
            <person name="Cournoyer B."/>
            <person name="Cruveiller S."/>
            <person name="Daubin V."/>
            <person name="Demange N."/>
            <person name="Francino M.P."/>
            <person name="Goltsman E."/>
            <person name="Huang Y."/>
            <person name="Kopp O.R."/>
            <person name="Labarre L."/>
            <person name="Lapidus A."/>
            <person name="Lavire C."/>
            <person name="Marechal J."/>
            <person name="Martinez M."/>
            <person name="Mastronunzio J.E."/>
            <person name="Mullin B.C."/>
            <person name="Niemann J."/>
            <person name="Pujic P."/>
            <person name="Rawnsley T."/>
            <person name="Rouy Z."/>
            <person name="Schenowitz C."/>
            <person name="Sellstedt A."/>
            <person name="Tavares F."/>
            <person name="Tomkins J.P."/>
            <person name="Vallenet D."/>
            <person name="Valverde C."/>
            <person name="Wall L.G."/>
            <person name="Wang Y."/>
            <person name="Medigue C."/>
            <person name="Benson D.R."/>
        </authorList>
    </citation>
    <scope>NUCLEOTIDE SEQUENCE [LARGE SCALE GENOMIC DNA]</scope>
    <source>
        <strain evidence="6">DSM 45986 / CECT 9034 / ACN14a</strain>
    </source>
</reference>
<evidence type="ECO:0000256" key="3">
    <source>
        <dbReference type="ARBA" id="ARBA00023163"/>
    </source>
</evidence>
<evidence type="ECO:0000256" key="1">
    <source>
        <dbReference type="ARBA" id="ARBA00023015"/>
    </source>
</evidence>
<gene>
    <name evidence="5" type="ordered locus">FRAAL3845</name>
</gene>
<dbReference type="InterPro" id="IPR000485">
    <property type="entry name" value="AsnC-type_HTH_dom"/>
</dbReference>
<dbReference type="InterPro" id="IPR036388">
    <property type="entry name" value="WH-like_DNA-bd_sf"/>
</dbReference>
<sequence>MDELDRALLRLLQQNGRRTNRDLALATHVVPSTSLQRVRSLVERGIISGFRAEVDLAAIGRPVQALISVRVRPPSRAVIEAFRAWAADLAETVSLFSTTGSFDFLLHVAVPDVDGLYRLVIDRLTARPEVFDVHTSLVFDHRRSATVEPIEPADSADSTD</sequence>
<dbReference type="HOGENOM" id="CLU_091233_0_3_11"/>
<dbReference type="GO" id="GO:0043200">
    <property type="term" value="P:response to amino acid"/>
    <property type="evidence" value="ECO:0007669"/>
    <property type="project" value="TreeGrafter"/>
</dbReference>
<evidence type="ECO:0000259" key="4">
    <source>
        <dbReference type="PROSITE" id="PS50956"/>
    </source>
</evidence>
<dbReference type="EMBL" id="CT573213">
    <property type="protein sequence ID" value="CAJ62488.1"/>
    <property type="molecule type" value="Genomic_DNA"/>
</dbReference>
<keyword evidence="1" id="KW-0805">Transcription regulation</keyword>
<dbReference type="RefSeq" id="WP_011604981.1">
    <property type="nucleotide sequence ID" value="NC_008278.1"/>
</dbReference>
<keyword evidence="3" id="KW-0804">Transcription</keyword>
<dbReference type="GO" id="GO:0043565">
    <property type="term" value="F:sequence-specific DNA binding"/>
    <property type="evidence" value="ECO:0007669"/>
    <property type="project" value="InterPro"/>
</dbReference>
<keyword evidence="6" id="KW-1185">Reference proteome</keyword>
<keyword evidence="2" id="KW-0238">DNA-binding</keyword>
<evidence type="ECO:0000256" key="2">
    <source>
        <dbReference type="ARBA" id="ARBA00023125"/>
    </source>
</evidence>
<dbReference type="Gene3D" id="1.10.10.10">
    <property type="entry name" value="Winged helix-like DNA-binding domain superfamily/Winged helix DNA-binding domain"/>
    <property type="match status" value="1"/>
</dbReference>
<dbReference type="PANTHER" id="PTHR30154:SF54">
    <property type="entry name" value="POSSIBLE TRANSCRIPTIONAL REGULATORY PROTEIN (PROBABLY LRP_ASNC-FAMILY)"/>
    <property type="match status" value="1"/>
</dbReference>
<dbReference type="PANTHER" id="PTHR30154">
    <property type="entry name" value="LEUCINE-RESPONSIVE REGULATORY PROTEIN"/>
    <property type="match status" value="1"/>
</dbReference>
<organism evidence="5 6">
    <name type="scientific">Frankia alni (strain DSM 45986 / CECT 9034 / ACN14a)</name>
    <dbReference type="NCBI Taxonomy" id="326424"/>
    <lineage>
        <taxon>Bacteria</taxon>
        <taxon>Bacillati</taxon>
        <taxon>Actinomycetota</taxon>
        <taxon>Actinomycetes</taxon>
        <taxon>Frankiales</taxon>
        <taxon>Frankiaceae</taxon>
        <taxon>Frankia</taxon>
    </lineage>
</organism>
<dbReference type="InterPro" id="IPR011008">
    <property type="entry name" value="Dimeric_a/b-barrel"/>
</dbReference>
<dbReference type="KEGG" id="fal:FRAAL3845"/>
<dbReference type="OrthoDB" id="4411089at2"/>
<feature type="domain" description="HTH asnC-type" evidence="4">
    <location>
        <begin position="1"/>
        <end position="62"/>
    </location>
</feature>
<dbReference type="eggNOG" id="COG1522">
    <property type="taxonomic scope" value="Bacteria"/>
</dbReference>
<evidence type="ECO:0000313" key="6">
    <source>
        <dbReference type="Proteomes" id="UP000000657"/>
    </source>
</evidence>
<dbReference type="InterPro" id="IPR019887">
    <property type="entry name" value="Tscrpt_reg_AsnC/Lrp_C"/>
</dbReference>
<dbReference type="GO" id="GO:0005829">
    <property type="term" value="C:cytosol"/>
    <property type="evidence" value="ECO:0007669"/>
    <property type="project" value="TreeGrafter"/>
</dbReference>